<evidence type="ECO:0000313" key="2">
    <source>
        <dbReference type="Proteomes" id="UP000017836"/>
    </source>
</evidence>
<dbReference type="HOGENOM" id="CLU_3127016_0_0_1"/>
<reference evidence="2" key="1">
    <citation type="journal article" date="2013" name="Science">
        <title>The Amborella genome and the evolution of flowering plants.</title>
        <authorList>
            <consortium name="Amborella Genome Project"/>
        </authorList>
    </citation>
    <scope>NUCLEOTIDE SEQUENCE [LARGE SCALE GENOMIC DNA]</scope>
</reference>
<evidence type="ECO:0000313" key="1">
    <source>
        <dbReference type="EMBL" id="ERN10489.1"/>
    </source>
</evidence>
<dbReference type="Proteomes" id="UP000017836">
    <property type="component" value="Unassembled WGS sequence"/>
</dbReference>
<sequence>MLLNKELEKRARSDGLHSIIFGPAGMPGNTSSYVPVILFDMTKLKAFYDR</sequence>
<organism evidence="1 2">
    <name type="scientific">Amborella trichopoda</name>
    <dbReference type="NCBI Taxonomy" id="13333"/>
    <lineage>
        <taxon>Eukaryota</taxon>
        <taxon>Viridiplantae</taxon>
        <taxon>Streptophyta</taxon>
        <taxon>Embryophyta</taxon>
        <taxon>Tracheophyta</taxon>
        <taxon>Spermatophyta</taxon>
        <taxon>Magnoliopsida</taxon>
        <taxon>Amborellales</taxon>
        <taxon>Amborellaceae</taxon>
        <taxon>Amborella</taxon>
    </lineage>
</organism>
<dbReference type="AlphaFoldDB" id="W1PRL9"/>
<gene>
    <name evidence="1" type="ORF">AMTR_s00161p00055850</name>
</gene>
<proteinExistence type="predicted"/>
<dbReference type="Gramene" id="ERN10489">
    <property type="protein sequence ID" value="ERN10489"/>
    <property type="gene ID" value="AMTR_s00161p00055850"/>
</dbReference>
<protein>
    <submittedName>
        <fullName evidence="1">Uncharacterized protein</fullName>
    </submittedName>
</protein>
<keyword evidence="2" id="KW-1185">Reference proteome</keyword>
<accession>W1PRL9</accession>
<name>W1PRL9_AMBTC</name>
<dbReference type="EMBL" id="KI392832">
    <property type="protein sequence ID" value="ERN10489.1"/>
    <property type="molecule type" value="Genomic_DNA"/>
</dbReference>